<evidence type="ECO:0000256" key="1">
    <source>
        <dbReference type="ARBA" id="ARBA00009776"/>
    </source>
</evidence>
<dbReference type="AlphaFoldDB" id="A0AAE1LD03"/>
<dbReference type="GO" id="GO:0006233">
    <property type="term" value="P:dTDP biosynthetic process"/>
    <property type="evidence" value="ECO:0007669"/>
    <property type="project" value="TreeGrafter"/>
</dbReference>
<keyword evidence="2" id="KW-0547">Nucleotide-binding</keyword>
<dbReference type="GO" id="GO:0004798">
    <property type="term" value="F:dTMP kinase activity"/>
    <property type="evidence" value="ECO:0007669"/>
    <property type="project" value="TreeGrafter"/>
</dbReference>
<comment type="similarity">
    <text evidence="1">Belongs to the thymidylate kinase family.</text>
</comment>
<dbReference type="Gene3D" id="3.40.50.300">
    <property type="entry name" value="P-loop containing nucleotide triphosphate hydrolases"/>
    <property type="match status" value="1"/>
</dbReference>
<accession>A0AAE1LD03</accession>
<evidence type="ECO:0000313" key="6">
    <source>
        <dbReference type="Proteomes" id="UP001219518"/>
    </source>
</evidence>
<dbReference type="PANTHER" id="PTHR10344:SF4">
    <property type="entry name" value="UMP-CMP KINASE 2, MITOCHONDRIAL"/>
    <property type="match status" value="1"/>
</dbReference>
<reference evidence="5" key="2">
    <citation type="journal article" date="2023" name="BMC Genomics">
        <title>Pest status, molecular evolution, and epigenetic factors derived from the genome assembly of Frankliniella fusca, a thysanopteran phytovirus vector.</title>
        <authorList>
            <person name="Catto M.A."/>
            <person name="Labadie P.E."/>
            <person name="Jacobson A.L."/>
            <person name="Kennedy G.G."/>
            <person name="Srinivasan R."/>
            <person name="Hunt B.G."/>
        </authorList>
    </citation>
    <scope>NUCLEOTIDE SEQUENCE</scope>
    <source>
        <strain evidence="5">PL_HMW_Pooled</strain>
    </source>
</reference>
<sequence length="248" mass="28510">MAKWGIYHSQEECLKVLEEQASSNSQIQELITVYKNHCRSDNFGSNEKKHPFVVFEGLDGSGKSTMSKIVAKRMGGVKMSTPGEGYLHLRPFFDKQPNHIRRAFYSLTNYAAAFEINEILKERPVILDRFWHSTAAYALAGQASDISELPAPQDPVYMWPEDLKPYPDLVIFLKVSEAERLRRFRGRNTTNTAEEIRLANESNYRLLLHEVYKRMQKPGITEVDASRPNVKAMANYIVDLIQQHVEVF</sequence>
<dbReference type="Proteomes" id="UP001219518">
    <property type="component" value="Unassembled WGS sequence"/>
</dbReference>
<keyword evidence="5" id="KW-0808">Transferase</keyword>
<dbReference type="EMBL" id="JAHWGI010000394">
    <property type="protein sequence ID" value="KAK3914945.1"/>
    <property type="molecule type" value="Genomic_DNA"/>
</dbReference>
<gene>
    <name evidence="5" type="ORF">KUF71_005633</name>
</gene>
<evidence type="ECO:0000256" key="3">
    <source>
        <dbReference type="ARBA" id="ARBA00022840"/>
    </source>
</evidence>
<dbReference type="InterPro" id="IPR039430">
    <property type="entry name" value="Thymidylate_kin-like_dom"/>
</dbReference>
<keyword evidence="5" id="KW-0418">Kinase</keyword>
<dbReference type="GO" id="GO:0005524">
    <property type="term" value="F:ATP binding"/>
    <property type="evidence" value="ECO:0007669"/>
    <property type="project" value="UniProtKB-KW"/>
</dbReference>
<evidence type="ECO:0000256" key="2">
    <source>
        <dbReference type="ARBA" id="ARBA00022741"/>
    </source>
</evidence>
<evidence type="ECO:0000259" key="4">
    <source>
        <dbReference type="Pfam" id="PF02223"/>
    </source>
</evidence>
<dbReference type="InterPro" id="IPR027417">
    <property type="entry name" value="P-loop_NTPase"/>
</dbReference>
<dbReference type="PANTHER" id="PTHR10344">
    <property type="entry name" value="THYMIDYLATE KINASE"/>
    <property type="match status" value="1"/>
</dbReference>
<keyword evidence="3" id="KW-0067">ATP-binding</keyword>
<name>A0AAE1LD03_9NEOP</name>
<dbReference type="GO" id="GO:0006227">
    <property type="term" value="P:dUDP biosynthetic process"/>
    <property type="evidence" value="ECO:0007669"/>
    <property type="project" value="TreeGrafter"/>
</dbReference>
<keyword evidence="6" id="KW-1185">Reference proteome</keyword>
<dbReference type="Pfam" id="PF02223">
    <property type="entry name" value="Thymidylate_kin"/>
    <property type="match status" value="1"/>
</dbReference>
<dbReference type="GO" id="GO:0006235">
    <property type="term" value="P:dTTP biosynthetic process"/>
    <property type="evidence" value="ECO:0007669"/>
    <property type="project" value="TreeGrafter"/>
</dbReference>
<evidence type="ECO:0000313" key="5">
    <source>
        <dbReference type="EMBL" id="KAK3914945.1"/>
    </source>
</evidence>
<reference evidence="5" key="1">
    <citation type="submission" date="2021-07" db="EMBL/GenBank/DDBJ databases">
        <authorList>
            <person name="Catto M.A."/>
            <person name="Jacobson A."/>
            <person name="Kennedy G."/>
            <person name="Labadie P."/>
            <person name="Hunt B.G."/>
            <person name="Srinivasan R."/>
        </authorList>
    </citation>
    <scope>NUCLEOTIDE SEQUENCE</scope>
    <source>
        <strain evidence="5">PL_HMW_Pooled</strain>
        <tissue evidence="5">Head</tissue>
    </source>
</reference>
<dbReference type="SUPFAM" id="SSF52540">
    <property type="entry name" value="P-loop containing nucleoside triphosphate hydrolases"/>
    <property type="match status" value="1"/>
</dbReference>
<dbReference type="GO" id="GO:0004550">
    <property type="term" value="F:nucleoside diphosphate kinase activity"/>
    <property type="evidence" value="ECO:0007669"/>
    <property type="project" value="TreeGrafter"/>
</dbReference>
<dbReference type="GO" id="GO:0005739">
    <property type="term" value="C:mitochondrion"/>
    <property type="evidence" value="ECO:0007669"/>
    <property type="project" value="TreeGrafter"/>
</dbReference>
<organism evidence="5 6">
    <name type="scientific">Frankliniella fusca</name>
    <dbReference type="NCBI Taxonomy" id="407009"/>
    <lineage>
        <taxon>Eukaryota</taxon>
        <taxon>Metazoa</taxon>
        <taxon>Ecdysozoa</taxon>
        <taxon>Arthropoda</taxon>
        <taxon>Hexapoda</taxon>
        <taxon>Insecta</taxon>
        <taxon>Pterygota</taxon>
        <taxon>Neoptera</taxon>
        <taxon>Paraneoptera</taxon>
        <taxon>Thysanoptera</taxon>
        <taxon>Terebrantia</taxon>
        <taxon>Thripoidea</taxon>
        <taxon>Thripidae</taxon>
        <taxon>Frankliniella</taxon>
    </lineage>
</organism>
<comment type="caution">
    <text evidence="5">The sequence shown here is derived from an EMBL/GenBank/DDBJ whole genome shotgun (WGS) entry which is preliminary data.</text>
</comment>
<proteinExistence type="inferred from homology"/>
<protein>
    <submittedName>
        <fullName evidence="5">UMP-CMP kinase 2, mitochondrial</fullName>
    </submittedName>
</protein>
<feature type="domain" description="Thymidylate kinase-like" evidence="4">
    <location>
        <begin position="55"/>
        <end position="233"/>
    </location>
</feature>